<dbReference type="PANTHER" id="PTHR48152">
    <property type="entry name" value="F1C9.34 PROTEIN"/>
    <property type="match status" value="1"/>
</dbReference>
<protein>
    <recommendedName>
        <fullName evidence="2">Vacuolar protein sorting-associated protein 62</fullName>
    </recommendedName>
</protein>
<accession>A0A7C8ZMI6</accession>
<dbReference type="InterPro" id="IPR009291">
    <property type="entry name" value="Vps62"/>
</dbReference>
<sequence length="556" mass="60091">MGNRVSITSPSEHKALPIDSTFALPSPLPTWPPGGGFATGTIDLGGLIVAEVTTLNKVWTAYEGGPDNRGATFFEPTGIPEGFSILGHYAQPNNRALAGSVLVAKDASDGSQPAVAPPTDYALVWSSKSSSVKQDSPGYIWAPIPPNGYNAVGLIVTTTSTKPPLDKVRCVRSDLTSTSEPDEWIWGKKKKAESNNFNIYKSRPNSRGDQASAVSIGTFMAQNSGGTPNGVPLLACLKNANSNFSSMPNLDQIHTIIQTYSPKIYLHPDEEFLPSSVDWFFTNGALLYKKGDESNPVSVNSTGSNLPQGGSDDGSYWLDLPTDKQAGEKLKKGDLGSATAYIHIKPMLGGTCTDLALWLFYPFNGPSRAKVGKLTIPLGQIGEHVGDWEHITLRVSNFNGMLKQVYFSQHSSGQWVQASDLEFQDGNKFVVYSSLNGHPNYPRPGLVMQGTDLIGIRNDTSKSDKIWDTGKGYTIISGDYLGPGVIVEPPWLNYTRKWGPKITYDIASEINGAAKFLEGKLGSAFLKIIKSLPNEVLGEEGPAGPKMKDYWHGDER</sequence>
<dbReference type="EMBL" id="GISG01148143">
    <property type="protein sequence ID" value="MBA4646814.1"/>
    <property type="molecule type" value="Transcribed_RNA"/>
</dbReference>
<dbReference type="PANTHER" id="PTHR48152:SF3">
    <property type="entry name" value="DUF946 FAMILY PROTEIN (DUF946)"/>
    <property type="match status" value="1"/>
</dbReference>
<evidence type="ECO:0008006" key="2">
    <source>
        <dbReference type="Google" id="ProtNLM"/>
    </source>
</evidence>
<dbReference type="Pfam" id="PF06101">
    <property type="entry name" value="Vps62"/>
    <property type="match status" value="1"/>
</dbReference>
<dbReference type="AlphaFoldDB" id="A0A7C8ZMI6"/>
<proteinExistence type="predicted"/>
<organism evidence="1">
    <name type="scientific">Opuntia streptacantha</name>
    <name type="common">Prickly pear cactus</name>
    <name type="synonym">Opuntia cardona</name>
    <dbReference type="NCBI Taxonomy" id="393608"/>
    <lineage>
        <taxon>Eukaryota</taxon>
        <taxon>Viridiplantae</taxon>
        <taxon>Streptophyta</taxon>
        <taxon>Embryophyta</taxon>
        <taxon>Tracheophyta</taxon>
        <taxon>Spermatophyta</taxon>
        <taxon>Magnoliopsida</taxon>
        <taxon>eudicotyledons</taxon>
        <taxon>Gunneridae</taxon>
        <taxon>Pentapetalae</taxon>
        <taxon>Caryophyllales</taxon>
        <taxon>Cactineae</taxon>
        <taxon>Cactaceae</taxon>
        <taxon>Opuntioideae</taxon>
        <taxon>Opuntia</taxon>
    </lineage>
</organism>
<reference evidence="1" key="2">
    <citation type="submission" date="2020-07" db="EMBL/GenBank/DDBJ databases">
        <authorList>
            <person name="Vera ALvarez R."/>
            <person name="Arias-Moreno D.M."/>
            <person name="Jimenez-Jacinto V."/>
            <person name="Jimenez-Bremont J.F."/>
            <person name="Swaminathan K."/>
            <person name="Moose S.P."/>
            <person name="Guerrero-Gonzalez M.L."/>
            <person name="Marino-Ramirez L."/>
            <person name="Landsman D."/>
            <person name="Rodriguez-Kessler M."/>
            <person name="Delgado-Sanchez P."/>
        </authorList>
    </citation>
    <scope>NUCLEOTIDE SEQUENCE</scope>
    <source>
        <tissue evidence="1">Cladode</tissue>
    </source>
</reference>
<evidence type="ECO:0000313" key="1">
    <source>
        <dbReference type="EMBL" id="MBA4646814.1"/>
    </source>
</evidence>
<reference evidence="1" key="1">
    <citation type="journal article" date="2013" name="J. Plant Res.">
        <title>Effect of fungi and light on seed germination of three Opuntia species from semiarid lands of central Mexico.</title>
        <authorList>
            <person name="Delgado-Sanchez P."/>
            <person name="Jimenez-Bremont J.F."/>
            <person name="Guerrero-Gonzalez Mde L."/>
            <person name="Flores J."/>
        </authorList>
    </citation>
    <scope>NUCLEOTIDE SEQUENCE</scope>
    <source>
        <tissue evidence="1">Cladode</tissue>
    </source>
</reference>
<name>A0A7C8ZMI6_OPUST</name>